<dbReference type="Proteomes" id="UP001165378">
    <property type="component" value="Unassembled WGS sequence"/>
</dbReference>
<dbReference type="CDD" id="cd00995">
    <property type="entry name" value="PBP2_NikA_DppA_OppA_like"/>
    <property type="match status" value="1"/>
</dbReference>
<keyword evidence="4" id="KW-1185">Reference proteome</keyword>
<dbReference type="PROSITE" id="PS51318">
    <property type="entry name" value="TAT"/>
    <property type="match status" value="1"/>
</dbReference>
<dbReference type="InterPro" id="IPR000914">
    <property type="entry name" value="SBP_5_dom"/>
</dbReference>
<dbReference type="GO" id="GO:0042597">
    <property type="term" value="C:periplasmic space"/>
    <property type="evidence" value="ECO:0007669"/>
    <property type="project" value="UniProtKB-ARBA"/>
</dbReference>
<dbReference type="Pfam" id="PF00496">
    <property type="entry name" value="SBP_bac_5"/>
    <property type="match status" value="1"/>
</dbReference>
<protein>
    <submittedName>
        <fullName evidence="3">ABC transporter substrate-binding protein</fullName>
    </submittedName>
</protein>
<comment type="caution">
    <text evidence="3">The sequence shown here is derived from an EMBL/GenBank/DDBJ whole genome shotgun (WGS) entry which is preliminary data.</text>
</comment>
<sequence length="513" mass="54574">MQLGRRRFLALGTGSALAAAAGGLLSGCGDGGPKLRSGGTLAVALPAFPAVLNPVHGTAEETRWISDPVVEALYRYRDDTTLEPVLAAADPVVSADGLVWTLRLRDGITNSDGSAFDAEQVAACLRRVADPATAAAWGPYLAGRIRTATAVDAGTVRLELPRPFGVLRQFLACLPIPARSSLDDPQALVGTGPYRLDAAVPGESVRLRRNEAYRGPETPLDVLEFRTVAEPAARTAELKAGRIGVDPRIAPAQVRPVQSGGLQAHAVSSPLDLVTALNLRRAPFDDIAVRRALAAGTARKAVADELYKGFAVPGRGPVGPATEGWDDDFTPYAAAVDPDRVRVLLGESGRTGQLRFAVLVATGDGLAPVAEKLAAQWTTVGFQAGVEEVAPDVWRQRRAAGDFDLALSVRRPAYAVGRTAFDVLGPAASDHPDNTGYRNPEFDRLLAEAWAAWDASQRAKLCALANEILVRDAVMMPPVYPRFLTAQSRRVESLDEKQMALGRLDLASLHRRS</sequence>
<proteinExistence type="predicted"/>
<evidence type="ECO:0000313" key="3">
    <source>
        <dbReference type="EMBL" id="MCF2529963.1"/>
    </source>
</evidence>
<dbReference type="InterPro" id="IPR039424">
    <property type="entry name" value="SBP_5"/>
</dbReference>
<feature type="domain" description="Solute-binding protein family 5" evidence="2">
    <location>
        <begin position="82"/>
        <end position="415"/>
    </location>
</feature>
<evidence type="ECO:0000256" key="1">
    <source>
        <dbReference type="SAM" id="SignalP"/>
    </source>
</evidence>
<evidence type="ECO:0000313" key="4">
    <source>
        <dbReference type="Proteomes" id="UP001165378"/>
    </source>
</evidence>
<feature type="signal peptide" evidence="1">
    <location>
        <begin position="1"/>
        <end position="18"/>
    </location>
</feature>
<keyword evidence="1" id="KW-0732">Signal</keyword>
<dbReference type="Gene3D" id="3.40.190.10">
    <property type="entry name" value="Periplasmic binding protein-like II"/>
    <property type="match status" value="1"/>
</dbReference>
<organism evidence="3 4">
    <name type="scientific">Yinghuangia soli</name>
    <dbReference type="NCBI Taxonomy" id="2908204"/>
    <lineage>
        <taxon>Bacteria</taxon>
        <taxon>Bacillati</taxon>
        <taxon>Actinomycetota</taxon>
        <taxon>Actinomycetes</taxon>
        <taxon>Kitasatosporales</taxon>
        <taxon>Streptomycetaceae</taxon>
        <taxon>Yinghuangia</taxon>
    </lineage>
</organism>
<dbReference type="GO" id="GO:0015833">
    <property type="term" value="P:peptide transport"/>
    <property type="evidence" value="ECO:0007669"/>
    <property type="project" value="TreeGrafter"/>
</dbReference>
<dbReference type="GO" id="GO:0043190">
    <property type="term" value="C:ATP-binding cassette (ABC) transporter complex"/>
    <property type="evidence" value="ECO:0007669"/>
    <property type="project" value="InterPro"/>
</dbReference>
<dbReference type="PANTHER" id="PTHR30290">
    <property type="entry name" value="PERIPLASMIC BINDING COMPONENT OF ABC TRANSPORTER"/>
    <property type="match status" value="1"/>
</dbReference>
<dbReference type="InterPro" id="IPR030678">
    <property type="entry name" value="Peptide/Ni-bd"/>
</dbReference>
<dbReference type="RefSeq" id="WP_235054605.1">
    <property type="nucleotide sequence ID" value="NZ_JAKFHA010000013.1"/>
</dbReference>
<accession>A0AA41U0M3</accession>
<dbReference type="SUPFAM" id="SSF53850">
    <property type="entry name" value="Periplasmic binding protein-like II"/>
    <property type="match status" value="1"/>
</dbReference>
<feature type="chain" id="PRO_5041406583" evidence="1">
    <location>
        <begin position="19"/>
        <end position="513"/>
    </location>
</feature>
<dbReference type="PROSITE" id="PS51257">
    <property type="entry name" value="PROKAR_LIPOPROTEIN"/>
    <property type="match status" value="1"/>
</dbReference>
<dbReference type="Gene3D" id="3.10.105.10">
    <property type="entry name" value="Dipeptide-binding Protein, Domain 3"/>
    <property type="match status" value="1"/>
</dbReference>
<dbReference type="PIRSF" id="PIRSF002741">
    <property type="entry name" value="MppA"/>
    <property type="match status" value="1"/>
</dbReference>
<dbReference type="InterPro" id="IPR006311">
    <property type="entry name" value="TAT_signal"/>
</dbReference>
<dbReference type="EMBL" id="JAKFHA010000013">
    <property type="protein sequence ID" value="MCF2529963.1"/>
    <property type="molecule type" value="Genomic_DNA"/>
</dbReference>
<reference evidence="3" key="1">
    <citation type="submission" date="2022-01" db="EMBL/GenBank/DDBJ databases">
        <title>Genome-Based Taxonomic Classification of the Phylum Actinobacteria.</title>
        <authorList>
            <person name="Gao Y."/>
        </authorList>
    </citation>
    <scope>NUCLEOTIDE SEQUENCE</scope>
    <source>
        <strain evidence="3">KLBMP 8922</strain>
    </source>
</reference>
<gene>
    <name evidence="3" type="ORF">LZ495_22460</name>
</gene>
<dbReference type="GO" id="GO:1904680">
    <property type="term" value="F:peptide transmembrane transporter activity"/>
    <property type="evidence" value="ECO:0007669"/>
    <property type="project" value="TreeGrafter"/>
</dbReference>
<name>A0AA41U0M3_9ACTN</name>
<evidence type="ECO:0000259" key="2">
    <source>
        <dbReference type="Pfam" id="PF00496"/>
    </source>
</evidence>
<dbReference type="AlphaFoldDB" id="A0AA41U0M3"/>